<sequence>MKQMKNPNETNGYVMLYTMQDKRSLEVLKKEKRFINKLEYASEHLGDIYEFFREKYTYFVKQAEQIVPKPDDVKLPIWCSVSNKNCMKPDENSVAYCLKVPVEKVVYLDGAKWDYVLNNHYVPLNEEDLKQYYKYLKDNKMPNPFLIGSEDYRYLYPEEYKKIYQSYKRIFDIDEWNIFAVQGNIWEITEDMIVKVYYHDDPIDISEENLIDYL</sequence>
<reference evidence="2" key="1">
    <citation type="submission" date="2017-04" db="EMBL/GenBank/DDBJ databases">
        <title>Finegoldia magna isolated from orthopedic joint implant-associated infections.</title>
        <authorList>
            <person name="Bjorklund S."/>
            <person name="Bruggemann H."/>
            <person name="Jensen A."/>
            <person name="Hellmark B."/>
            <person name="Soderquist B."/>
        </authorList>
    </citation>
    <scope>NUCLEOTIDE SEQUENCE [LARGE SCALE GENOMIC DNA]</scope>
    <source>
        <strain evidence="2">CCUG 54800</strain>
    </source>
</reference>
<dbReference type="Pfam" id="PF12952">
    <property type="entry name" value="DUF3841"/>
    <property type="match status" value="1"/>
</dbReference>
<proteinExistence type="predicted"/>
<gene>
    <name evidence="1" type="ORF">B9N49_09415</name>
</gene>
<dbReference type="EMBL" id="NDYC01000048">
    <property type="protein sequence ID" value="OXZ26437.1"/>
    <property type="molecule type" value="Genomic_DNA"/>
</dbReference>
<name>A0A233V1Z9_FINMA</name>
<comment type="caution">
    <text evidence="1">The sequence shown here is derived from an EMBL/GenBank/DDBJ whole genome shotgun (WGS) entry which is preliminary data.</text>
</comment>
<evidence type="ECO:0000313" key="2">
    <source>
        <dbReference type="Proteomes" id="UP000215413"/>
    </source>
</evidence>
<dbReference type="AlphaFoldDB" id="A0A233V1Z9"/>
<dbReference type="InterPro" id="IPR024211">
    <property type="entry name" value="DUF3841"/>
</dbReference>
<evidence type="ECO:0000313" key="1">
    <source>
        <dbReference type="EMBL" id="OXZ26437.1"/>
    </source>
</evidence>
<dbReference type="Proteomes" id="UP000215413">
    <property type="component" value="Unassembled WGS sequence"/>
</dbReference>
<evidence type="ECO:0008006" key="3">
    <source>
        <dbReference type="Google" id="ProtNLM"/>
    </source>
</evidence>
<organism evidence="1 2">
    <name type="scientific">Finegoldia magna</name>
    <name type="common">Peptostreptococcus magnus</name>
    <dbReference type="NCBI Taxonomy" id="1260"/>
    <lineage>
        <taxon>Bacteria</taxon>
        <taxon>Bacillati</taxon>
        <taxon>Bacillota</taxon>
        <taxon>Tissierellia</taxon>
        <taxon>Tissierellales</taxon>
        <taxon>Peptoniphilaceae</taxon>
        <taxon>Finegoldia</taxon>
    </lineage>
</organism>
<accession>A0A233V1Z9</accession>
<dbReference type="RefSeq" id="WP_094206491.1">
    <property type="nucleotide sequence ID" value="NZ_NDYC01000048.1"/>
</dbReference>
<protein>
    <recommendedName>
        <fullName evidence="3">DUF3841 domain-containing protein</fullName>
    </recommendedName>
</protein>